<dbReference type="Gene3D" id="1.25.40.10">
    <property type="entry name" value="Tetratricopeptide repeat domain"/>
    <property type="match status" value="1"/>
</dbReference>
<reference evidence="1" key="1">
    <citation type="submission" date="2021-01" db="EMBL/GenBank/DDBJ databases">
        <title>Adiantum capillus-veneris genome.</title>
        <authorList>
            <person name="Fang Y."/>
            <person name="Liao Q."/>
        </authorList>
    </citation>
    <scope>NUCLEOTIDE SEQUENCE</scope>
    <source>
        <strain evidence="1">H3</strain>
        <tissue evidence="1">Leaf</tissue>
    </source>
</reference>
<keyword evidence="2" id="KW-1185">Reference proteome</keyword>
<dbReference type="SUPFAM" id="SSF48452">
    <property type="entry name" value="TPR-like"/>
    <property type="match status" value="1"/>
</dbReference>
<accession>A0A9D4Z8E2</accession>
<evidence type="ECO:0000313" key="2">
    <source>
        <dbReference type="Proteomes" id="UP000886520"/>
    </source>
</evidence>
<evidence type="ECO:0000313" key="1">
    <source>
        <dbReference type="EMBL" id="KAI5064477.1"/>
    </source>
</evidence>
<dbReference type="EMBL" id="JABFUD020000020">
    <property type="protein sequence ID" value="KAI5064477.1"/>
    <property type="molecule type" value="Genomic_DNA"/>
</dbReference>
<name>A0A9D4Z8E2_ADICA</name>
<dbReference type="PANTHER" id="PTHR26312">
    <property type="entry name" value="TETRATRICOPEPTIDE REPEAT PROTEIN 5"/>
    <property type="match status" value="1"/>
</dbReference>
<sequence length="230" mass="25069">MNAVRRPSAPIFSSGDGGHAHALSHRSFSMGNDLSLHHPYRSLMPVHTGNLSCPQAPNSALGPLCTIAPGLGVSRNHGAYCDSIDGHQGVGHNGGGRNGRSGLFTGQADNTPHGDSDIIELHYQGLLQSDPQNPLFLQNYAQFLLRVKHDLLRAEEYYERTILACPDDGRVLATYAELLWDAHRDSDRASMYFEQAVMASPDDCNVLASYASFVWQLESQDNLVVSLTPI</sequence>
<dbReference type="OrthoDB" id="439046at2759"/>
<proteinExistence type="predicted"/>
<protein>
    <submittedName>
        <fullName evidence="1">Uncharacterized protein</fullName>
    </submittedName>
</protein>
<gene>
    <name evidence="1" type="ORF">GOP47_0021147</name>
</gene>
<dbReference type="PANTHER" id="PTHR26312:SF222">
    <property type="entry name" value="EXPRESSED PROTEIN"/>
    <property type="match status" value="1"/>
</dbReference>
<organism evidence="1 2">
    <name type="scientific">Adiantum capillus-veneris</name>
    <name type="common">Maidenhair fern</name>
    <dbReference type="NCBI Taxonomy" id="13818"/>
    <lineage>
        <taxon>Eukaryota</taxon>
        <taxon>Viridiplantae</taxon>
        <taxon>Streptophyta</taxon>
        <taxon>Embryophyta</taxon>
        <taxon>Tracheophyta</taxon>
        <taxon>Polypodiopsida</taxon>
        <taxon>Polypodiidae</taxon>
        <taxon>Polypodiales</taxon>
        <taxon>Pteridineae</taxon>
        <taxon>Pteridaceae</taxon>
        <taxon>Vittarioideae</taxon>
        <taxon>Adiantum</taxon>
    </lineage>
</organism>
<dbReference type="InterPro" id="IPR011990">
    <property type="entry name" value="TPR-like_helical_dom_sf"/>
</dbReference>
<dbReference type="AlphaFoldDB" id="A0A9D4Z8E2"/>
<comment type="caution">
    <text evidence="1">The sequence shown here is derived from an EMBL/GenBank/DDBJ whole genome shotgun (WGS) entry which is preliminary data.</text>
</comment>
<dbReference type="Proteomes" id="UP000886520">
    <property type="component" value="Chromosome 20"/>
</dbReference>